<dbReference type="EMBL" id="LN846998">
    <property type="protein sequence ID" value="CRI38077.1"/>
    <property type="molecule type" value="Genomic_DNA"/>
</dbReference>
<dbReference type="EMBL" id="LN847245">
    <property type="protein sequence ID" value="CRI51616.1"/>
    <property type="molecule type" value="Genomic_DNA"/>
</dbReference>
<evidence type="ECO:0000313" key="7">
    <source>
        <dbReference type="EMBL" id="CRI45939.1"/>
    </source>
</evidence>
<dbReference type="EMBL" id="LN847232">
    <property type="protein sequence ID" value="CRI47070.1"/>
    <property type="molecule type" value="Genomic_DNA"/>
</dbReference>
<evidence type="ECO:0000313" key="4">
    <source>
        <dbReference type="EMBL" id="CRI40342.1"/>
    </source>
</evidence>
<dbReference type="EMBL" id="LN847008">
    <property type="protein sequence ID" value="CRI41472.1"/>
    <property type="molecule type" value="Genomic_DNA"/>
</dbReference>
<evidence type="ECO:0000313" key="12">
    <source>
        <dbReference type="EMBL" id="CRI52968.1"/>
    </source>
</evidence>
<dbReference type="EMBL" id="LN847244">
    <property type="protein sequence ID" value="CRI49363.1"/>
    <property type="molecule type" value="Genomic_DNA"/>
</dbReference>
<reference evidence="3" key="2">
    <citation type="submission" date="2015-05" db="EMBL/GenBank/DDBJ databases">
        <authorList>
            <person name="Rattei Thomas"/>
        </authorList>
    </citation>
    <scope>NUCLEOTIDE SEQUENCE</scope>
    <source>
        <strain evidence="3">CV15</strain>
        <strain evidence="4">CWL029c</strain>
        <strain evidence="5">GiD</strain>
        <strain evidence="6">H12</strain>
        <strain evidence="7">MUL2216</strain>
        <strain evidence="8">Panola</strain>
        <strain evidence="10">PB1</strain>
        <strain evidence="9">U1271</strain>
        <strain evidence="11">UZG1</strain>
        <strain evidence="12">Wien2</strain>
        <strain evidence="13">YK41</strain>
    </source>
</reference>
<dbReference type="PATRIC" id="fig|83558.13.peg.487"/>
<evidence type="ECO:0000313" key="14">
    <source>
        <dbReference type="Proteomes" id="UP000000583"/>
    </source>
</evidence>
<evidence type="ECO:0000313" key="2">
    <source>
        <dbReference type="EMBL" id="AAF38153.1"/>
    </source>
</evidence>
<accession>Q9K2A3</accession>
<evidence type="ECO:0000313" key="5">
    <source>
        <dbReference type="EMBL" id="CRI41472.1"/>
    </source>
</evidence>
<dbReference type="EMBL" id="LN847240">
    <property type="protein sequence ID" value="CRI50492.1"/>
    <property type="molecule type" value="Genomic_DNA"/>
</dbReference>
<dbReference type="GeneID" id="76832501"/>
<organism evidence="14">
    <name type="scientific">Chlamydia pneumoniae</name>
    <name type="common">Chlamydophila pneumoniae</name>
    <dbReference type="NCBI Taxonomy" id="83558"/>
    <lineage>
        <taxon>Bacteria</taxon>
        <taxon>Pseudomonadati</taxon>
        <taxon>Chlamydiota</taxon>
        <taxon>Chlamydiia</taxon>
        <taxon>Chlamydiales</taxon>
        <taxon>Chlamydiaceae</taxon>
        <taxon>Chlamydia/Chlamydophila group</taxon>
        <taxon>Chlamydia</taxon>
    </lineage>
</organism>
<dbReference type="STRING" id="406984.CPK_ORF00970"/>
<dbReference type="EMBL" id="LN847226">
    <property type="protein sequence ID" value="CRI45939.1"/>
    <property type="molecule type" value="Genomic_DNA"/>
</dbReference>
<dbReference type="Proteomes" id="UP000000583">
    <property type="component" value="Chromosome"/>
</dbReference>
<dbReference type="PIR" id="H81592">
    <property type="entry name" value="H81592"/>
</dbReference>
<evidence type="ECO:0000313" key="10">
    <source>
        <dbReference type="EMBL" id="CRI50492.1"/>
    </source>
</evidence>
<dbReference type="EMBL" id="AE002161">
    <property type="protein sequence ID" value="AAF38153.1"/>
    <property type="molecule type" value="Genomic_DNA"/>
</dbReference>
<dbReference type="SMR" id="Q9K2A3"/>
<reference evidence="2 14" key="1">
    <citation type="journal article" date="2000" name="Nucleic Acids Res.">
        <title>Genome sequences of Chlamydia trachomatis MoPn and Chlamydia pneumoniae AR39.</title>
        <authorList>
            <person name="Read T.D."/>
            <person name="Brunham R.C."/>
            <person name="Shen C."/>
            <person name="Gill S.R."/>
            <person name="Heidelberg J.F."/>
            <person name="White O."/>
            <person name="Hickey E.K."/>
            <person name="Peterson J.D."/>
            <person name="Utterback T.R."/>
            <person name="Berry K.J."/>
            <person name="Bass S."/>
            <person name="Linher K.D."/>
            <person name="Weidman J.F."/>
            <person name="Khouri H.M."/>
            <person name="Craven B."/>
            <person name="Bowman C."/>
            <person name="Dodson R.J."/>
            <person name="Gwinn M.L."/>
            <person name="Nelson W.C."/>
            <person name="DeBoy R.T."/>
            <person name="Kolonay J.F."/>
            <person name="McClarty G."/>
            <person name="Salzberg S.L."/>
            <person name="Eisen J.A."/>
            <person name="Fraser C.M."/>
        </authorList>
    </citation>
    <scope>NUCLEOTIDE SEQUENCE [LARGE SCALE GENOMIC DNA]</scope>
    <source>
        <strain evidence="2 14">AR39</strain>
    </source>
</reference>
<evidence type="ECO:0000313" key="11">
    <source>
        <dbReference type="EMBL" id="CRI51616.1"/>
    </source>
</evidence>
<feature type="region of interest" description="Disordered" evidence="1">
    <location>
        <begin position="16"/>
        <end position="40"/>
    </location>
</feature>
<dbReference type="KEGG" id="cpa:CP_0296"/>
<proteinExistence type="predicted"/>
<gene>
    <name evidence="2" type="ordered locus">CP_0296</name>
    <name evidence="3" type="ORF">BN1224_CV15_B_04000</name>
    <name evidence="5" type="ORF">BN1224_GiD_A_04730</name>
    <name evidence="6" type="ORF">BN1224_H12_DY_00460</name>
    <name evidence="7" type="ORF">BN1224_MUL2216_E_02000</name>
    <name evidence="8" type="ORF">BN1224_Panola_F_01330</name>
    <name evidence="10" type="ORF">BN1224_PB1_B_04610</name>
    <name evidence="9" type="ORF">BN1224_U1271_C_03030</name>
    <name evidence="11" type="ORF">BN1224_UZG1_A_04710</name>
    <name evidence="12" type="ORF">BN1224_Wien2_G_00980</name>
    <name evidence="13" type="ORF">BN1224_YK41_BO_00230</name>
    <name evidence="4" type="ORF">CWL029c_C_03020</name>
</gene>
<evidence type="ECO:0000313" key="6">
    <source>
        <dbReference type="EMBL" id="CRI43698.1"/>
    </source>
</evidence>
<evidence type="ECO:0000313" key="13">
    <source>
        <dbReference type="EMBL" id="CRI73110.1"/>
    </source>
</evidence>
<evidence type="ECO:0000256" key="1">
    <source>
        <dbReference type="SAM" id="MobiDB-lite"/>
    </source>
</evidence>
<name>Q9K2A3_CHLPN</name>
<dbReference type="AlphaFoldDB" id="Q9K2A3"/>
<dbReference type="RefSeq" id="WP_010892020.1">
    <property type="nucleotide sequence ID" value="NZ_CP172581.1"/>
</dbReference>
<dbReference type="EMBL" id="LN847003">
    <property type="protein sequence ID" value="CRI40342.1"/>
    <property type="molecule type" value="Genomic_DNA"/>
</dbReference>
<protein>
    <submittedName>
        <fullName evidence="2">Uncharacterized protein</fullName>
    </submittedName>
</protein>
<evidence type="ECO:0000313" key="9">
    <source>
        <dbReference type="EMBL" id="CRI49363.1"/>
    </source>
</evidence>
<evidence type="ECO:0000313" key="8">
    <source>
        <dbReference type="EMBL" id="CRI47070.1"/>
    </source>
</evidence>
<evidence type="ECO:0000313" key="3">
    <source>
        <dbReference type="EMBL" id="CRI38077.1"/>
    </source>
</evidence>
<dbReference type="EMBL" id="LN847254">
    <property type="protein sequence ID" value="CRI52968.1"/>
    <property type="molecule type" value="Genomic_DNA"/>
</dbReference>
<dbReference type="EMBL" id="LN847179">
    <property type="protein sequence ID" value="CRI43698.1"/>
    <property type="molecule type" value="Genomic_DNA"/>
</dbReference>
<sequence length="40" mass="4214">MSIDFTALDEAVESLGSTLSRAPSEISPIPEEEAHLGANK</sequence>
<dbReference type="EMBL" id="LN849040">
    <property type="protein sequence ID" value="CRI73110.1"/>
    <property type="molecule type" value="Genomic_DNA"/>
</dbReference>